<dbReference type="InParanoid" id="A0A409XG89"/>
<gene>
    <name evidence="4" type="ORF">CVT25_013824</name>
</gene>
<feature type="domain" description="Protein kinase" evidence="3">
    <location>
        <begin position="39"/>
        <end position="323"/>
    </location>
</feature>
<dbReference type="STRING" id="93625.A0A409XG89"/>
<dbReference type="InterPro" id="IPR011009">
    <property type="entry name" value="Kinase-like_dom_sf"/>
</dbReference>
<dbReference type="Pfam" id="PF00069">
    <property type="entry name" value="Pkinase"/>
    <property type="match status" value="1"/>
</dbReference>
<accession>A0A409XG89</accession>
<dbReference type="GO" id="GO:0005524">
    <property type="term" value="F:ATP binding"/>
    <property type="evidence" value="ECO:0007669"/>
    <property type="project" value="UniProtKB-UniRule"/>
</dbReference>
<dbReference type="AlphaFoldDB" id="A0A409XG89"/>
<dbReference type="PANTHER" id="PTHR11909">
    <property type="entry name" value="CASEIN KINASE-RELATED"/>
    <property type="match status" value="1"/>
</dbReference>
<dbReference type="PROSITE" id="PS00107">
    <property type="entry name" value="PROTEIN_KINASE_ATP"/>
    <property type="match status" value="1"/>
</dbReference>
<protein>
    <recommendedName>
        <fullName evidence="3">Protein kinase domain-containing protein</fullName>
    </recommendedName>
</protein>
<keyword evidence="1" id="KW-0547">Nucleotide-binding</keyword>
<dbReference type="SMART" id="SM00220">
    <property type="entry name" value="S_TKc"/>
    <property type="match status" value="1"/>
</dbReference>
<evidence type="ECO:0000313" key="4">
    <source>
        <dbReference type="EMBL" id="PPQ89637.1"/>
    </source>
</evidence>
<dbReference type="OrthoDB" id="5979581at2759"/>
<organism evidence="4 5">
    <name type="scientific">Psilocybe cyanescens</name>
    <dbReference type="NCBI Taxonomy" id="93625"/>
    <lineage>
        <taxon>Eukaryota</taxon>
        <taxon>Fungi</taxon>
        <taxon>Dikarya</taxon>
        <taxon>Basidiomycota</taxon>
        <taxon>Agaricomycotina</taxon>
        <taxon>Agaricomycetes</taxon>
        <taxon>Agaricomycetidae</taxon>
        <taxon>Agaricales</taxon>
        <taxon>Agaricineae</taxon>
        <taxon>Strophariaceae</taxon>
        <taxon>Psilocybe</taxon>
    </lineage>
</organism>
<comment type="caution">
    <text evidence="4">The sequence shown here is derived from an EMBL/GenBank/DDBJ whole genome shotgun (WGS) entry which is preliminary data.</text>
</comment>
<dbReference type="EMBL" id="NHYD01001847">
    <property type="protein sequence ID" value="PPQ89637.1"/>
    <property type="molecule type" value="Genomic_DNA"/>
</dbReference>
<dbReference type="InterPro" id="IPR017441">
    <property type="entry name" value="Protein_kinase_ATP_BS"/>
</dbReference>
<feature type="binding site" evidence="1">
    <location>
        <position position="68"/>
    </location>
    <ligand>
        <name>ATP</name>
        <dbReference type="ChEBI" id="CHEBI:30616"/>
    </ligand>
</feature>
<evidence type="ECO:0000259" key="3">
    <source>
        <dbReference type="PROSITE" id="PS50011"/>
    </source>
</evidence>
<feature type="region of interest" description="Disordered" evidence="2">
    <location>
        <begin position="393"/>
        <end position="418"/>
    </location>
</feature>
<feature type="region of interest" description="Disordered" evidence="2">
    <location>
        <begin position="1"/>
        <end position="27"/>
    </location>
</feature>
<dbReference type="InterPro" id="IPR000719">
    <property type="entry name" value="Prot_kinase_dom"/>
</dbReference>
<evidence type="ECO:0000313" key="5">
    <source>
        <dbReference type="Proteomes" id="UP000283269"/>
    </source>
</evidence>
<dbReference type="InterPro" id="IPR050235">
    <property type="entry name" value="CK1_Ser-Thr_kinase"/>
</dbReference>
<reference evidence="4 5" key="1">
    <citation type="journal article" date="2018" name="Evol. Lett.">
        <title>Horizontal gene cluster transfer increased hallucinogenic mushroom diversity.</title>
        <authorList>
            <person name="Reynolds H.T."/>
            <person name="Vijayakumar V."/>
            <person name="Gluck-Thaler E."/>
            <person name="Korotkin H.B."/>
            <person name="Matheny P.B."/>
            <person name="Slot J.C."/>
        </authorList>
    </citation>
    <scope>NUCLEOTIDE SEQUENCE [LARGE SCALE GENOMIC DNA]</scope>
    <source>
        <strain evidence="4 5">2631</strain>
    </source>
</reference>
<feature type="compositionally biased region" description="Polar residues" evidence="2">
    <location>
        <begin position="402"/>
        <end position="411"/>
    </location>
</feature>
<dbReference type="PROSITE" id="PS50011">
    <property type="entry name" value="PROTEIN_KINASE_DOM"/>
    <property type="match status" value="1"/>
</dbReference>
<keyword evidence="1" id="KW-0067">ATP-binding</keyword>
<evidence type="ECO:0000256" key="2">
    <source>
        <dbReference type="SAM" id="MobiDB-lite"/>
    </source>
</evidence>
<keyword evidence="5" id="KW-1185">Reference proteome</keyword>
<dbReference type="Proteomes" id="UP000283269">
    <property type="component" value="Unassembled WGS sequence"/>
</dbReference>
<proteinExistence type="predicted"/>
<dbReference type="GO" id="GO:0004672">
    <property type="term" value="F:protein kinase activity"/>
    <property type="evidence" value="ECO:0007669"/>
    <property type="project" value="InterPro"/>
</dbReference>
<sequence>MVESHASNSEDYSSEGSETGSEGSIEAPPPVIPAVIANWWLNENLGSGYSGSIFKATHLHTHQVVALKVQYVNHECPTNRYERHLYPLLQGGVGMPKLYAAGVQGAWDYLAIDLLGPSLDNLYRRSGKDMMDLRTVCSIAIQVIQRLQFMHHRGVLHRDIQLGNCVVGLPPNEKIIYMIDFGFSKRYIDQYTGRHIPDSKVKRDFIGNYWFSSVNVHCRGKVPSRRDDLEAAALMFIHLLTPRGLSWTRNGVPKTSEAHNRLKAEKRKATPEHLCRGLPSEFEEFLSYTRRLSFKESPDYAQWTNKFRELAMDEGFKNADDFIWPPPPVPVAAVKSMNTPLRARTPAVPRDEMADILNNLTNLNLEAQPILGDRTNIQEALRRAREDIQFDSTKEVEKPRKQSGQTIVISSDSEDGPAPVRYQAPKALRLNQLAGRGSNATDNAALSHLVREFVDVLQMNSSRTLTREAFTFLDVLYKQLDDPSVFVKPERGPFRHQSFNEQVPEKEPAHVKLGVVARLRREVMHAQSNKALAVLVADFAKVTNKSTGRTVTKDGFAFLEGLSERLKVLQ</sequence>
<dbReference type="Gene3D" id="1.10.510.10">
    <property type="entry name" value="Transferase(Phosphotransferase) domain 1"/>
    <property type="match status" value="1"/>
</dbReference>
<dbReference type="SUPFAM" id="SSF56112">
    <property type="entry name" value="Protein kinase-like (PK-like)"/>
    <property type="match status" value="1"/>
</dbReference>
<evidence type="ECO:0000256" key="1">
    <source>
        <dbReference type="PROSITE-ProRule" id="PRU10141"/>
    </source>
</evidence>
<name>A0A409XG89_PSICY</name>
<feature type="compositionally biased region" description="Low complexity" evidence="2">
    <location>
        <begin position="9"/>
        <end position="26"/>
    </location>
</feature>
<dbReference type="CDD" id="cd14016">
    <property type="entry name" value="STKc_CK1"/>
    <property type="match status" value="1"/>
</dbReference>